<evidence type="ECO:0000259" key="3">
    <source>
        <dbReference type="PROSITE" id="PS50893"/>
    </source>
</evidence>
<dbReference type="Proteomes" id="UP000595374">
    <property type="component" value="Chromosome"/>
</dbReference>
<evidence type="ECO:0000256" key="1">
    <source>
        <dbReference type="ARBA" id="ARBA00022741"/>
    </source>
</evidence>
<dbReference type="GO" id="GO:0016887">
    <property type="term" value="F:ATP hydrolysis activity"/>
    <property type="evidence" value="ECO:0007669"/>
    <property type="project" value="InterPro"/>
</dbReference>
<dbReference type="InterPro" id="IPR003593">
    <property type="entry name" value="AAA+_ATPase"/>
</dbReference>
<name>A0A7T4DHV9_9MICO</name>
<protein>
    <submittedName>
        <fullName evidence="4">ABC transporter ATP-binding protein</fullName>
    </submittedName>
</protein>
<dbReference type="InterPro" id="IPR003439">
    <property type="entry name" value="ABC_transporter-like_ATP-bd"/>
</dbReference>
<organism evidence="4 5">
    <name type="scientific">Brevibacterium casei</name>
    <dbReference type="NCBI Taxonomy" id="33889"/>
    <lineage>
        <taxon>Bacteria</taxon>
        <taxon>Bacillati</taxon>
        <taxon>Actinomycetota</taxon>
        <taxon>Actinomycetes</taxon>
        <taxon>Micrococcales</taxon>
        <taxon>Brevibacteriaceae</taxon>
        <taxon>Brevibacterium</taxon>
    </lineage>
</organism>
<gene>
    <name evidence="4" type="ORF">I6H47_12900</name>
</gene>
<dbReference type="InterPro" id="IPR017871">
    <property type="entry name" value="ABC_transporter-like_CS"/>
</dbReference>
<reference evidence="4 5" key="1">
    <citation type="submission" date="2020-12" db="EMBL/GenBank/DDBJ databases">
        <title>FDA dAtabase for Regulatory Grade micrObial Sequences (FDA-ARGOS): Supporting development and validation of Infectious Disease Dx tests.</title>
        <authorList>
            <person name="Sproer C."/>
            <person name="Gronow S."/>
            <person name="Severitt S."/>
            <person name="Schroder I."/>
            <person name="Tallon L."/>
            <person name="Sadzewicz L."/>
            <person name="Zhao X."/>
            <person name="Boylan J."/>
            <person name="Ott S."/>
            <person name="Bowen H."/>
            <person name="Vavikolanu K."/>
            <person name="Mehta A."/>
            <person name="Aluvathingal J."/>
            <person name="Nadendla S."/>
            <person name="Lowell S."/>
            <person name="Myers T."/>
            <person name="Yan Y."/>
            <person name="Sichtig H."/>
        </authorList>
    </citation>
    <scope>NUCLEOTIDE SEQUENCE [LARGE SCALE GENOMIC DNA]</scope>
    <source>
        <strain evidence="4 5">FDAARGOS_990</strain>
    </source>
</reference>
<evidence type="ECO:0000313" key="5">
    <source>
        <dbReference type="Proteomes" id="UP000595374"/>
    </source>
</evidence>
<dbReference type="PANTHER" id="PTHR43158:SF2">
    <property type="entry name" value="SKFA PEPTIDE EXPORT ATP-BINDING PROTEIN SKFE"/>
    <property type="match status" value="1"/>
</dbReference>
<dbReference type="PROSITE" id="PS00211">
    <property type="entry name" value="ABC_TRANSPORTER_1"/>
    <property type="match status" value="1"/>
</dbReference>
<dbReference type="InterPro" id="IPR027417">
    <property type="entry name" value="P-loop_NTPase"/>
</dbReference>
<dbReference type="PANTHER" id="PTHR43158">
    <property type="entry name" value="SKFA PEPTIDE EXPORT ATP-BINDING PROTEIN SKFE"/>
    <property type="match status" value="1"/>
</dbReference>
<proteinExistence type="predicted"/>
<dbReference type="RefSeq" id="WP_198498856.1">
    <property type="nucleotide sequence ID" value="NZ_CP065989.1"/>
</dbReference>
<feature type="domain" description="ABC transporter" evidence="3">
    <location>
        <begin position="2"/>
        <end position="208"/>
    </location>
</feature>
<dbReference type="SUPFAM" id="SSF52540">
    <property type="entry name" value="P-loop containing nucleoside triphosphate hydrolases"/>
    <property type="match status" value="1"/>
</dbReference>
<keyword evidence="2 4" id="KW-0067">ATP-binding</keyword>
<dbReference type="Pfam" id="PF00005">
    <property type="entry name" value="ABC_tran"/>
    <property type="match status" value="1"/>
</dbReference>
<dbReference type="Gene3D" id="3.40.50.300">
    <property type="entry name" value="P-loop containing nucleotide triphosphate hydrolases"/>
    <property type="match status" value="1"/>
</dbReference>
<sequence>MIELNSVCVRASEVELLRPVSESILPGQTLAIRGRNGSGKSTLLRVLAGVVPPTEGSVLVNGVRPDLRSRAFRQAVASLIGMPPMSSDLTVRDHVTLVASTWFANPEEAEQVATSVMAQLELTPLSTRFPHELSSGQLQLFGVSLVLARPSEVVVIDEPEQRLDDDRLSLVITVLSKLKEKGKTIAVATHSTRLANTLSDVSIDLDSVS</sequence>
<dbReference type="PROSITE" id="PS50893">
    <property type="entry name" value="ABC_TRANSPORTER_2"/>
    <property type="match status" value="1"/>
</dbReference>
<keyword evidence="1" id="KW-0547">Nucleotide-binding</keyword>
<dbReference type="EMBL" id="CP065989">
    <property type="protein sequence ID" value="QQB13685.1"/>
    <property type="molecule type" value="Genomic_DNA"/>
</dbReference>
<dbReference type="GO" id="GO:0005524">
    <property type="term" value="F:ATP binding"/>
    <property type="evidence" value="ECO:0007669"/>
    <property type="project" value="UniProtKB-KW"/>
</dbReference>
<evidence type="ECO:0000256" key="2">
    <source>
        <dbReference type="ARBA" id="ARBA00022840"/>
    </source>
</evidence>
<accession>A0A7T4DHV9</accession>
<dbReference type="SMART" id="SM00382">
    <property type="entry name" value="AAA"/>
    <property type="match status" value="1"/>
</dbReference>
<dbReference type="AlphaFoldDB" id="A0A7T4DHV9"/>
<evidence type="ECO:0000313" key="4">
    <source>
        <dbReference type="EMBL" id="QQB13685.1"/>
    </source>
</evidence>